<name>A0A5J6MTY2_9PROT</name>
<protein>
    <recommendedName>
        <fullName evidence="6">Peptide methionine sulfoxide reductase MsrB</fullName>
        <ecNumber evidence="6">1.8.4.12</ecNumber>
    </recommendedName>
    <alternativeName>
        <fullName evidence="6">Peptide-methionine (R)-S-oxide reductase</fullName>
    </alternativeName>
</protein>
<keyword evidence="2 6" id="KW-0479">Metal-binding</keyword>
<organism evidence="8 9">
    <name type="scientific">Hypericibacter adhaerens</name>
    <dbReference type="NCBI Taxonomy" id="2602016"/>
    <lineage>
        <taxon>Bacteria</taxon>
        <taxon>Pseudomonadati</taxon>
        <taxon>Pseudomonadota</taxon>
        <taxon>Alphaproteobacteria</taxon>
        <taxon>Rhodospirillales</taxon>
        <taxon>Dongiaceae</taxon>
        <taxon>Hypericibacter</taxon>
    </lineage>
</organism>
<keyword evidence="9" id="KW-1185">Reference proteome</keyword>
<evidence type="ECO:0000256" key="5">
    <source>
        <dbReference type="ARBA" id="ARBA00048488"/>
    </source>
</evidence>
<comment type="cofactor">
    <cofactor evidence="6">
        <name>Zn(2+)</name>
        <dbReference type="ChEBI" id="CHEBI:29105"/>
    </cofactor>
    <text evidence="6">Binds 1 zinc ion per subunit. The zinc ion is important for the structural integrity of the protein.</text>
</comment>
<dbReference type="GO" id="GO:0006979">
    <property type="term" value="P:response to oxidative stress"/>
    <property type="evidence" value="ECO:0007669"/>
    <property type="project" value="InterPro"/>
</dbReference>
<reference evidence="8 9" key="1">
    <citation type="submission" date="2019-08" db="EMBL/GenBank/DDBJ databases">
        <title>Hyperibacter terrae gen. nov., sp. nov. and Hyperibacter viscosus sp. nov., two new members in the family Rhodospirillaceae isolated from the rhizosphere of Hypericum perforatum.</title>
        <authorList>
            <person name="Noviana Z."/>
        </authorList>
    </citation>
    <scope>NUCLEOTIDE SEQUENCE [LARGE SCALE GENOMIC DNA]</scope>
    <source>
        <strain evidence="8 9">R5959</strain>
    </source>
</reference>
<dbReference type="GO" id="GO:0030091">
    <property type="term" value="P:protein repair"/>
    <property type="evidence" value="ECO:0007669"/>
    <property type="project" value="InterPro"/>
</dbReference>
<dbReference type="SUPFAM" id="SSF51316">
    <property type="entry name" value="Mss4-like"/>
    <property type="match status" value="1"/>
</dbReference>
<feature type="domain" description="MsrB" evidence="7">
    <location>
        <begin position="15"/>
        <end position="137"/>
    </location>
</feature>
<dbReference type="PROSITE" id="PS51790">
    <property type="entry name" value="MSRB"/>
    <property type="match status" value="1"/>
</dbReference>
<evidence type="ECO:0000313" key="9">
    <source>
        <dbReference type="Proteomes" id="UP000325797"/>
    </source>
</evidence>
<sequence>MTESGTKAPKIQKSDAEWRQELTPEQYRVTRQQGTERAFTGAYWDNHETGRYRCVCCGELLFESDDKFDSGCGWPSFTQPESKDVVETQIDRSHMMVRTEVHCARCAAHLGHVFPDGPAPTGLRFCINSASLTFEPKDEKKK</sequence>
<dbReference type="InterPro" id="IPR002579">
    <property type="entry name" value="Met_Sox_Rdtase_MsrB_dom"/>
</dbReference>
<dbReference type="Proteomes" id="UP000325797">
    <property type="component" value="Chromosome"/>
</dbReference>
<dbReference type="FunFam" id="2.170.150.20:FF:000001">
    <property type="entry name" value="Peptide methionine sulfoxide reductase MsrB"/>
    <property type="match status" value="1"/>
</dbReference>
<dbReference type="GO" id="GO:0005737">
    <property type="term" value="C:cytoplasm"/>
    <property type="evidence" value="ECO:0007669"/>
    <property type="project" value="TreeGrafter"/>
</dbReference>
<dbReference type="InterPro" id="IPR028427">
    <property type="entry name" value="Met_Sox_Rdtase_MsrB"/>
</dbReference>
<dbReference type="EC" id="1.8.4.12" evidence="6"/>
<evidence type="ECO:0000256" key="6">
    <source>
        <dbReference type="HAMAP-Rule" id="MF_01400"/>
    </source>
</evidence>
<dbReference type="AlphaFoldDB" id="A0A5J6MTY2"/>
<dbReference type="InterPro" id="IPR011057">
    <property type="entry name" value="Mss4-like_sf"/>
</dbReference>
<keyword evidence="3 6" id="KW-0862">Zinc</keyword>
<gene>
    <name evidence="6 8" type="primary">msrB</name>
    <name evidence="8" type="ORF">FRZ61_09990</name>
</gene>
<feature type="binding site" evidence="6">
    <location>
        <position position="54"/>
    </location>
    <ligand>
        <name>Zn(2+)</name>
        <dbReference type="ChEBI" id="CHEBI:29105"/>
    </ligand>
</feature>
<proteinExistence type="inferred from homology"/>
<dbReference type="RefSeq" id="WP_151115355.1">
    <property type="nucleotide sequence ID" value="NZ_CP042582.1"/>
</dbReference>
<evidence type="ECO:0000256" key="3">
    <source>
        <dbReference type="ARBA" id="ARBA00022833"/>
    </source>
</evidence>
<dbReference type="HAMAP" id="MF_01400">
    <property type="entry name" value="MsrB"/>
    <property type="match status" value="1"/>
</dbReference>
<keyword evidence="4 6" id="KW-0560">Oxidoreductase</keyword>
<dbReference type="Gene3D" id="2.170.150.20">
    <property type="entry name" value="Peptide methionine sulfoxide reductase"/>
    <property type="match status" value="1"/>
</dbReference>
<feature type="binding site" evidence="6">
    <location>
        <position position="57"/>
    </location>
    <ligand>
        <name>Zn(2+)</name>
        <dbReference type="ChEBI" id="CHEBI:29105"/>
    </ligand>
</feature>
<feature type="binding site" evidence="6">
    <location>
        <position position="106"/>
    </location>
    <ligand>
        <name>Zn(2+)</name>
        <dbReference type="ChEBI" id="CHEBI:29105"/>
    </ligand>
</feature>
<evidence type="ECO:0000256" key="2">
    <source>
        <dbReference type="ARBA" id="ARBA00022723"/>
    </source>
</evidence>
<dbReference type="PANTHER" id="PTHR10173">
    <property type="entry name" value="METHIONINE SULFOXIDE REDUCTASE"/>
    <property type="match status" value="1"/>
</dbReference>
<dbReference type="PANTHER" id="PTHR10173:SF52">
    <property type="entry name" value="METHIONINE-R-SULFOXIDE REDUCTASE B1"/>
    <property type="match status" value="1"/>
</dbReference>
<dbReference type="OrthoDB" id="9785497at2"/>
<dbReference type="NCBIfam" id="TIGR00357">
    <property type="entry name" value="peptide-methionine (R)-S-oxide reductase MsrB"/>
    <property type="match status" value="1"/>
</dbReference>
<accession>A0A5J6MTY2</accession>
<feature type="active site" description="Nucleophile" evidence="6">
    <location>
        <position position="126"/>
    </location>
</feature>
<evidence type="ECO:0000256" key="1">
    <source>
        <dbReference type="ARBA" id="ARBA00007174"/>
    </source>
</evidence>
<evidence type="ECO:0000256" key="4">
    <source>
        <dbReference type="ARBA" id="ARBA00023002"/>
    </source>
</evidence>
<evidence type="ECO:0000313" key="8">
    <source>
        <dbReference type="EMBL" id="QEX21078.1"/>
    </source>
</evidence>
<dbReference type="GO" id="GO:0008270">
    <property type="term" value="F:zinc ion binding"/>
    <property type="evidence" value="ECO:0007669"/>
    <property type="project" value="UniProtKB-UniRule"/>
</dbReference>
<comment type="catalytic activity">
    <reaction evidence="5 6">
        <text>L-methionyl-[protein] + [thioredoxin]-disulfide + H2O = L-methionyl-(R)-S-oxide-[protein] + [thioredoxin]-dithiol</text>
        <dbReference type="Rhea" id="RHEA:24164"/>
        <dbReference type="Rhea" id="RHEA-COMP:10698"/>
        <dbReference type="Rhea" id="RHEA-COMP:10700"/>
        <dbReference type="Rhea" id="RHEA-COMP:12313"/>
        <dbReference type="Rhea" id="RHEA-COMP:12314"/>
        <dbReference type="ChEBI" id="CHEBI:15377"/>
        <dbReference type="ChEBI" id="CHEBI:16044"/>
        <dbReference type="ChEBI" id="CHEBI:29950"/>
        <dbReference type="ChEBI" id="CHEBI:45764"/>
        <dbReference type="ChEBI" id="CHEBI:50058"/>
        <dbReference type="EC" id="1.8.4.12"/>
    </reaction>
</comment>
<feature type="binding site" evidence="6">
    <location>
        <position position="103"/>
    </location>
    <ligand>
        <name>Zn(2+)</name>
        <dbReference type="ChEBI" id="CHEBI:29105"/>
    </ligand>
</feature>
<dbReference type="KEGG" id="hadh:FRZ61_09990"/>
<dbReference type="EMBL" id="CP042582">
    <property type="protein sequence ID" value="QEX21078.1"/>
    <property type="molecule type" value="Genomic_DNA"/>
</dbReference>
<dbReference type="GO" id="GO:0033743">
    <property type="term" value="F:peptide-methionine (R)-S-oxide reductase activity"/>
    <property type="evidence" value="ECO:0007669"/>
    <property type="project" value="UniProtKB-UniRule"/>
</dbReference>
<comment type="similarity">
    <text evidence="1 6">Belongs to the MsrB Met sulfoxide reductase family.</text>
</comment>
<dbReference type="Pfam" id="PF01641">
    <property type="entry name" value="SelR"/>
    <property type="match status" value="1"/>
</dbReference>
<evidence type="ECO:0000259" key="7">
    <source>
        <dbReference type="PROSITE" id="PS51790"/>
    </source>
</evidence>